<dbReference type="OrthoDB" id="5739612at2"/>
<evidence type="ECO:0000256" key="1">
    <source>
        <dbReference type="ARBA" id="ARBA00004651"/>
    </source>
</evidence>
<dbReference type="RefSeq" id="WP_101522294.1">
    <property type="nucleotide sequence ID" value="NZ_PKLZ01000011.1"/>
</dbReference>
<dbReference type="PANTHER" id="PTHR30269:SF37">
    <property type="entry name" value="MEMBRANE TRANSPORTER PROTEIN"/>
    <property type="match status" value="1"/>
</dbReference>
<evidence type="ECO:0000256" key="2">
    <source>
        <dbReference type="ARBA" id="ARBA00009142"/>
    </source>
</evidence>
<name>A0A2N5Y006_9GAMM</name>
<feature type="transmembrane region" description="Helical" evidence="8">
    <location>
        <begin position="135"/>
        <end position="160"/>
    </location>
</feature>
<feature type="transmembrane region" description="Helical" evidence="8">
    <location>
        <begin position="12"/>
        <end position="39"/>
    </location>
</feature>
<dbReference type="GO" id="GO:0005886">
    <property type="term" value="C:plasma membrane"/>
    <property type="evidence" value="ECO:0007669"/>
    <property type="project" value="UniProtKB-SubCell"/>
</dbReference>
<feature type="transmembrane region" description="Helical" evidence="8">
    <location>
        <begin position="201"/>
        <end position="221"/>
    </location>
</feature>
<evidence type="ECO:0000256" key="7">
    <source>
        <dbReference type="ARBA" id="ARBA00023136"/>
    </source>
</evidence>
<comment type="subcellular location">
    <subcellularLocation>
        <location evidence="1 8">Cell membrane</location>
        <topology evidence="1 8">Multi-pass membrane protein</topology>
    </subcellularLocation>
</comment>
<keyword evidence="7 8" id="KW-0472">Membrane</keyword>
<evidence type="ECO:0000256" key="4">
    <source>
        <dbReference type="ARBA" id="ARBA00022475"/>
    </source>
</evidence>
<evidence type="ECO:0000313" key="9">
    <source>
        <dbReference type="EMBL" id="PLW81731.1"/>
    </source>
</evidence>
<feature type="transmembrane region" description="Helical" evidence="8">
    <location>
        <begin position="105"/>
        <end position="123"/>
    </location>
</feature>
<dbReference type="EMBL" id="PKLZ01000011">
    <property type="protein sequence ID" value="PLW81731.1"/>
    <property type="molecule type" value="Genomic_DNA"/>
</dbReference>
<keyword evidence="4 8" id="KW-1003">Cell membrane</keyword>
<comment type="similarity">
    <text evidence="2 8">Belongs to the 4-toluene sulfonate uptake permease (TSUP) (TC 2.A.102) family.</text>
</comment>
<evidence type="ECO:0000256" key="8">
    <source>
        <dbReference type="RuleBase" id="RU363041"/>
    </source>
</evidence>
<dbReference type="Proteomes" id="UP000234845">
    <property type="component" value="Unassembled WGS sequence"/>
</dbReference>
<evidence type="ECO:0000313" key="10">
    <source>
        <dbReference type="Proteomes" id="UP000234845"/>
    </source>
</evidence>
<reference evidence="10" key="1">
    <citation type="submission" date="2017-11" db="EMBL/GenBank/DDBJ databases">
        <title>The draft genome sequence of Chromatocurvus sp. F02.</title>
        <authorList>
            <person name="Du Z.-J."/>
            <person name="Chang Y.-Q."/>
        </authorList>
    </citation>
    <scope>NUCLEOTIDE SEQUENCE [LARGE SCALE GENOMIC DNA]</scope>
    <source>
        <strain evidence="10">F02</strain>
    </source>
</reference>
<dbReference type="AlphaFoldDB" id="A0A2N5Y006"/>
<organism evidence="9 10">
    <name type="scientific">Kineobactrum sediminis</name>
    <dbReference type="NCBI Taxonomy" id="1905677"/>
    <lineage>
        <taxon>Bacteria</taxon>
        <taxon>Pseudomonadati</taxon>
        <taxon>Pseudomonadota</taxon>
        <taxon>Gammaproteobacteria</taxon>
        <taxon>Cellvibrionales</taxon>
        <taxon>Halieaceae</taxon>
        <taxon>Kineobactrum</taxon>
    </lineage>
</organism>
<feature type="transmembrane region" description="Helical" evidence="8">
    <location>
        <begin position="172"/>
        <end position="195"/>
    </location>
</feature>
<accession>A0A2N5Y006</accession>
<proteinExistence type="inferred from homology"/>
<comment type="caution">
    <text evidence="9">The sequence shown here is derived from an EMBL/GenBank/DDBJ whole genome shotgun (WGS) entry which is preliminary data.</text>
</comment>
<keyword evidence="6 8" id="KW-1133">Transmembrane helix</keyword>
<evidence type="ECO:0000256" key="6">
    <source>
        <dbReference type="ARBA" id="ARBA00022989"/>
    </source>
</evidence>
<gene>
    <name evidence="9" type="ORF">CWI75_14705</name>
</gene>
<keyword evidence="3" id="KW-0813">Transport</keyword>
<sequence>MPDAVAQIGLWPLVSVAGIVVFAAVLRAFTGFGFGLAAVPVFSLVMPPPEAVVLSTGLTLAVSLITLRSYWGQAPLRPMLPLFPAAALGTVVGVGLLTRVSVEQFQLWIGISVIFACIVLTFYRPAPRVPRQSVTVATGLAAGLLNGAFAIPGPPVVIYAMATEREPYRARALLITFFLFSSVVALISFSVAGFVSARSPWLFMLALPSMLIGDKIGYLLFRRYGGTLYRRVALLVLLAVGAATIARALW</sequence>
<keyword evidence="5 8" id="KW-0812">Transmembrane</keyword>
<keyword evidence="10" id="KW-1185">Reference proteome</keyword>
<protein>
    <recommendedName>
        <fullName evidence="8">Probable membrane transporter protein</fullName>
    </recommendedName>
</protein>
<dbReference type="InterPro" id="IPR052017">
    <property type="entry name" value="TSUP"/>
</dbReference>
<feature type="transmembrane region" description="Helical" evidence="8">
    <location>
        <begin position="228"/>
        <end position="249"/>
    </location>
</feature>
<evidence type="ECO:0000256" key="3">
    <source>
        <dbReference type="ARBA" id="ARBA00022448"/>
    </source>
</evidence>
<feature type="transmembrane region" description="Helical" evidence="8">
    <location>
        <begin position="78"/>
        <end position="98"/>
    </location>
</feature>
<dbReference type="Pfam" id="PF01925">
    <property type="entry name" value="TauE"/>
    <property type="match status" value="1"/>
</dbReference>
<dbReference type="InterPro" id="IPR002781">
    <property type="entry name" value="TM_pro_TauE-like"/>
</dbReference>
<dbReference type="PANTHER" id="PTHR30269">
    <property type="entry name" value="TRANSMEMBRANE PROTEIN YFCA"/>
    <property type="match status" value="1"/>
</dbReference>
<evidence type="ECO:0000256" key="5">
    <source>
        <dbReference type="ARBA" id="ARBA00022692"/>
    </source>
</evidence>